<keyword evidence="1" id="KW-0238">DNA-binding</keyword>
<evidence type="ECO:0000313" key="6">
    <source>
        <dbReference type="Proteomes" id="UP000306985"/>
    </source>
</evidence>
<dbReference type="InterPro" id="IPR036388">
    <property type="entry name" value="WH-like_DNA-bd_sf"/>
</dbReference>
<reference evidence="5 6" key="1">
    <citation type="submission" date="2019-05" db="EMBL/GenBank/DDBJ databases">
        <title>Nakamurella sp. N5BH11, whole genome shotgun sequence.</title>
        <authorList>
            <person name="Tuo L."/>
        </authorList>
    </citation>
    <scope>NUCLEOTIDE SEQUENCE [LARGE SCALE GENOMIC DNA]</scope>
    <source>
        <strain evidence="5 6">N5BH11</strain>
    </source>
</reference>
<dbReference type="SUPFAM" id="SSF52172">
    <property type="entry name" value="CheY-like"/>
    <property type="match status" value="1"/>
</dbReference>
<dbReference type="InterPro" id="IPR001789">
    <property type="entry name" value="Sig_transdc_resp-reg_receiver"/>
</dbReference>
<dbReference type="GO" id="GO:0003677">
    <property type="term" value="F:DNA binding"/>
    <property type="evidence" value="ECO:0007669"/>
    <property type="project" value="UniProtKB-KW"/>
</dbReference>
<dbReference type="PANTHER" id="PTHR43214">
    <property type="entry name" value="TWO-COMPONENT RESPONSE REGULATOR"/>
    <property type="match status" value="1"/>
</dbReference>
<dbReference type="GO" id="GO:0000160">
    <property type="term" value="P:phosphorelay signal transduction system"/>
    <property type="evidence" value="ECO:0007669"/>
    <property type="project" value="InterPro"/>
</dbReference>
<dbReference type="InterPro" id="IPR011006">
    <property type="entry name" value="CheY-like_superfamily"/>
</dbReference>
<proteinExistence type="predicted"/>
<feature type="domain" description="HTH luxR-type" evidence="3">
    <location>
        <begin position="161"/>
        <end position="226"/>
    </location>
</feature>
<evidence type="ECO:0000259" key="3">
    <source>
        <dbReference type="PROSITE" id="PS50043"/>
    </source>
</evidence>
<dbReference type="OrthoDB" id="4727384at2"/>
<dbReference type="Proteomes" id="UP000306985">
    <property type="component" value="Unassembled WGS sequence"/>
</dbReference>
<accession>A0A4V6CRU2</accession>
<dbReference type="AlphaFoldDB" id="A0A4V6CRU2"/>
<comment type="caution">
    <text evidence="5">The sequence shown here is derived from an EMBL/GenBank/DDBJ whole genome shotgun (WGS) entry which is preliminary data.</text>
</comment>
<dbReference type="SUPFAM" id="SSF46894">
    <property type="entry name" value="C-terminal effector domain of the bipartite response regulators"/>
    <property type="match status" value="1"/>
</dbReference>
<protein>
    <submittedName>
        <fullName evidence="5">Response regulator transcription factor</fullName>
    </submittedName>
</protein>
<evidence type="ECO:0000256" key="2">
    <source>
        <dbReference type="PROSITE-ProRule" id="PRU00169"/>
    </source>
</evidence>
<dbReference type="Pfam" id="PF00196">
    <property type="entry name" value="GerE"/>
    <property type="match status" value="1"/>
</dbReference>
<name>A0A4V6CRU2_9ACTN</name>
<evidence type="ECO:0000313" key="5">
    <source>
        <dbReference type="EMBL" id="TKV58815.1"/>
    </source>
</evidence>
<dbReference type="Gene3D" id="3.40.50.2300">
    <property type="match status" value="1"/>
</dbReference>
<dbReference type="EMBL" id="SZZH01000003">
    <property type="protein sequence ID" value="TKV58815.1"/>
    <property type="molecule type" value="Genomic_DNA"/>
</dbReference>
<dbReference type="PANTHER" id="PTHR43214:SF43">
    <property type="entry name" value="TWO-COMPONENT RESPONSE REGULATOR"/>
    <property type="match status" value="1"/>
</dbReference>
<evidence type="ECO:0000259" key="4">
    <source>
        <dbReference type="PROSITE" id="PS50110"/>
    </source>
</evidence>
<dbReference type="SMART" id="SM00421">
    <property type="entry name" value="HTH_LUXR"/>
    <property type="match status" value="1"/>
</dbReference>
<dbReference type="RefSeq" id="WP_137450475.1">
    <property type="nucleotide sequence ID" value="NZ_SZZH01000003.1"/>
</dbReference>
<evidence type="ECO:0000256" key="1">
    <source>
        <dbReference type="ARBA" id="ARBA00023125"/>
    </source>
</evidence>
<dbReference type="InterPro" id="IPR000792">
    <property type="entry name" value="Tscrpt_reg_LuxR_C"/>
</dbReference>
<dbReference type="PROSITE" id="PS50043">
    <property type="entry name" value="HTH_LUXR_2"/>
    <property type="match status" value="1"/>
</dbReference>
<dbReference type="Gene3D" id="1.10.10.10">
    <property type="entry name" value="Winged helix-like DNA-binding domain superfamily/Winged helix DNA-binding domain"/>
    <property type="match status" value="1"/>
</dbReference>
<organism evidence="5 6">
    <name type="scientific">Nakamurella flava</name>
    <dbReference type="NCBI Taxonomy" id="2576308"/>
    <lineage>
        <taxon>Bacteria</taxon>
        <taxon>Bacillati</taxon>
        <taxon>Actinomycetota</taxon>
        <taxon>Actinomycetes</taxon>
        <taxon>Nakamurellales</taxon>
        <taxon>Nakamurellaceae</taxon>
        <taxon>Nakamurella</taxon>
    </lineage>
</organism>
<feature type="domain" description="Response regulatory" evidence="4">
    <location>
        <begin position="18"/>
        <end position="132"/>
    </location>
</feature>
<dbReference type="InterPro" id="IPR039420">
    <property type="entry name" value="WalR-like"/>
</dbReference>
<dbReference type="GO" id="GO:0006355">
    <property type="term" value="P:regulation of DNA-templated transcription"/>
    <property type="evidence" value="ECO:0007669"/>
    <property type="project" value="InterPro"/>
</dbReference>
<gene>
    <name evidence="5" type="ORF">FDO65_15025</name>
</gene>
<dbReference type="PROSITE" id="PS00622">
    <property type="entry name" value="HTH_LUXR_1"/>
    <property type="match status" value="1"/>
</dbReference>
<keyword evidence="6" id="KW-1185">Reference proteome</keyword>
<dbReference type="PROSITE" id="PS50110">
    <property type="entry name" value="RESPONSE_REGULATORY"/>
    <property type="match status" value="1"/>
</dbReference>
<comment type="caution">
    <text evidence="2">Lacks conserved residue(s) required for the propagation of feature annotation.</text>
</comment>
<dbReference type="InterPro" id="IPR016032">
    <property type="entry name" value="Sig_transdc_resp-reg_C-effctor"/>
</dbReference>
<dbReference type="CDD" id="cd06170">
    <property type="entry name" value="LuxR_C_like"/>
    <property type="match status" value="1"/>
</dbReference>
<sequence>MTTTLPIAAEDQPANRCIVAVVDDCRLLCDALTLLLNQCPWVETAIGISSAEGMGRIADLRPHVVMFAPSNDGAAGEWTRRLAAAGWAGPTVAFSVEETETSVLACVELGVDGMLQRSGDLEELRAVVQRVLAGQTACSPGLGGVLLRRLGGGATTRGRAEPDPLRHITPREREVLELLERGWSNQQIARELCIEVRTVKNHVHHLLDKMQVSRRGEAAARLRALRDRRTLSLVIS</sequence>
<dbReference type="PRINTS" id="PR00038">
    <property type="entry name" value="HTHLUXR"/>
</dbReference>